<name>A0A7R8UBP1_HERIL</name>
<evidence type="ECO:0000256" key="9">
    <source>
        <dbReference type="SAM" id="SignalP"/>
    </source>
</evidence>
<feature type="chain" id="PRO_5030504143" description="Ionotropic receptor" evidence="9">
    <location>
        <begin position="23"/>
        <end position="606"/>
    </location>
</feature>
<feature type="transmembrane region" description="Helical" evidence="8">
    <location>
        <begin position="334"/>
        <end position="353"/>
    </location>
</feature>
<dbReference type="SUPFAM" id="SSF53850">
    <property type="entry name" value="Periplasmic binding protein-like II"/>
    <property type="match status" value="1"/>
</dbReference>
<dbReference type="InParanoid" id="A0A7R8UBP1"/>
<keyword evidence="2" id="KW-1003">Cell membrane</keyword>
<evidence type="ECO:0000313" key="10">
    <source>
        <dbReference type="EMBL" id="CAD7076984.1"/>
    </source>
</evidence>
<feature type="signal peptide" evidence="9">
    <location>
        <begin position="1"/>
        <end position="22"/>
    </location>
</feature>
<keyword evidence="4 8" id="KW-1133">Transmembrane helix</keyword>
<keyword evidence="5 8" id="KW-0472">Membrane</keyword>
<sequence length="606" mass="70225">MFNTGIPFSVLAVLLSILAVFGRCCWQDDAIISLQRQSDFHTIVFVSKGHRVNQNLLAGLKSPVMFIQDSSTINIKRFPNKNNLFIFIIRNDPGLLTKCQPNSLDVIRSAKTILWFLEKVDNSQAHALFYFEFMWKLGILNVVAMFSLDCRRGEILTFTPFPVFKIYELTPEQDLFPNKLKDLHGFPITTIIKTDEPRVFRYKDRHGHQRIGGYASKIFMSFLEKHNATLNEYLIPNDTYVRAENLINLVRKHEVTISMHPYRQNGSDVDGSYPVRMVKVCIMYPAPAEVRADKYLLYSFSTSVGIILSFMAGYILFINLWLAKVITDHFQVGILLLDSVRALVFQAYVIWAFRKLWKYRMVRLSIVLFSFFFASAYQSLLAGIFTTRVFERPVSTKAEMITAGLGIYVIDFEFGFYESVLKPPEFKNLYIPVDTETFNRHRNILNTSYAYNTPDEKALFLMQQQNFLERPLFIFSNVCVETVFTGFFMPHGSPFKDAFNTVLLRCFQSGLYFKWDSDAFTEAVEAGILERKKTVGRTMTPLSLSHLQLNWIILSYGLLTGCVCFFIEILLKSSPKLWTPLCKLRYKWCKMSFPNFRKNVNIEFLD</sequence>
<evidence type="ECO:0000256" key="3">
    <source>
        <dbReference type="ARBA" id="ARBA00022692"/>
    </source>
</evidence>
<keyword evidence="9" id="KW-0732">Signal</keyword>
<evidence type="ECO:0008006" key="12">
    <source>
        <dbReference type="Google" id="ProtNLM"/>
    </source>
</evidence>
<feature type="transmembrane region" description="Helical" evidence="8">
    <location>
        <begin position="549"/>
        <end position="571"/>
    </location>
</feature>
<evidence type="ECO:0000256" key="5">
    <source>
        <dbReference type="ARBA" id="ARBA00023136"/>
    </source>
</evidence>
<dbReference type="Proteomes" id="UP000594454">
    <property type="component" value="Chromosome 1"/>
</dbReference>
<dbReference type="OMA" id="WINPGHE"/>
<evidence type="ECO:0000256" key="8">
    <source>
        <dbReference type="SAM" id="Phobius"/>
    </source>
</evidence>
<protein>
    <recommendedName>
        <fullName evidence="12">Ionotropic receptor</fullName>
    </recommendedName>
</protein>
<evidence type="ECO:0000256" key="2">
    <source>
        <dbReference type="ARBA" id="ARBA00022475"/>
    </source>
</evidence>
<feature type="transmembrane region" description="Helical" evidence="8">
    <location>
        <begin position="295"/>
        <end position="322"/>
    </location>
</feature>
<dbReference type="OrthoDB" id="8010639at2759"/>
<evidence type="ECO:0000256" key="1">
    <source>
        <dbReference type="ARBA" id="ARBA00004651"/>
    </source>
</evidence>
<feature type="transmembrane region" description="Helical" evidence="8">
    <location>
        <begin position="472"/>
        <end position="489"/>
    </location>
</feature>
<evidence type="ECO:0000256" key="4">
    <source>
        <dbReference type="ARBA" id="ARBA00022989"/>
    </source>
</evidence>
<feature type="transmembrane region" description="Helical" evidence="8">
    <location>
        <begin position="365"/>
        <end position="390"/>
    </location>
</feature>
<dbReference type="GO" id="GO:0005886">
    <property type="term" value="C:plasma membrane"/>
    <property type="evidence" value="ECO:0007669"/>
    <property type="project" value="UniProtKB-SubCell"/>
</dbReference>
<evidence type="ECO:0000256" key="7">
    <source>
        <dbReference type="ARBA" id="ARBA00023180"/>
    </source>
</evidence>
<comment type="subcellular location">
    <subcellularLocation>
        <location evidence="1">Cell membrane</location>
        <topology evidence="1">Multi-pass membrane protein</topology>
    </subcellularLocation>
</comment>
<dbReference type="PANTHER" id="PTHR42643:SF39">
    <property type="entry name" value="IONOTROPIC RECEPTOR 56A-RELATED"/>
    <property type="match status" value="1"/>
</dbReference>
<proteinExistence type="predicted"/>
<dbReference type="InterPro" id="IPR052192">
    <property type="entry name" value="Insect_Ionotropic_Sensory_Rcpt"/>
</dbReference>
<accession>A0A7R8UBP1</accession>
<organism evidence="10 11">
    <name type="scientific">Hermetia illucens</name>
    <name type="common">Black soldier fly</name>
    <dbReference type="NCBI Taxonomy" id="343691"/>
    <lineage>
        <taxon>Eukaryota</taxon>
        <taxon>Metazoa</taxon>
        <taxon>Ecdysozoa</taxon>
        <taxon>Arthropoda</taxon>
        <taxon>Hexapoda</taxon>
        <taxon>Insecta</taxon>
        <taxon>Pterygota</taxon>
        <taxon>Neoptera</taxon>
        <taxon>Endopterygota</taxon>
        <taxon>Diptera</taxon>
        <taxon>Brachycera</taxon>
        <taxon>Stratiomyomorpha</taxon>
        <taxon>Stratiomyidae</taxon>
        <taxon>Hermetiinae</taxon>
        <taxon>Hermetia</taxon>
    </lineage>
</organism>
<reference evidence="10 11" key="1">
    <citation type="submission" date="2020-11" db="EMBL/GenBank/DDBJ databases">
        <authorList>
            <person name="Wallbank WR R."/>
            <person name="Pardo Diaz C."/>
            <person name="Kozak K."/>
            <person name="Martin S."/>
            <person name="Jiggins C."/>
            <person name="Moest M."/>
            <person name="Warren A I."/>
            <person name="Generalovic N T."/>
            <person name="Byers J.R.P. K."/>
            <person name="Montejo-Kovacevich G."/>
            <person name="Yen C E."/>
        </authorList>
    </citation>
    <scope>NUCLEOTIDE SEQUENCE [LARGE SCALE GENOMIC DNA]</scope>
</reference>
<dbReference type="PANTHER" id="PTHR42643">
    <property type="entry name" value="IONOTROPIC RECEPTOR 20A-RELATED"/>
    <property type="match status" value="1"/>
</dbReference>
<evidence type="ECO:0000313" key="11">
    <source>
        <dbReference type="Proteomes" id="UP000594454"/>
    </source>
</evidence>
<keyword evidence="11" id="KW-1185">Reference proteome</keyword>
<dbReference type="AlphaFoldDB" id="A0A7R8UBP1"/>
<keyword evidence="6" id="KW-0675">Receptor</keyword>
<gene>
    <name evidence="10" type="ORF">HERILL_LOCUS363</name>
</gene>
<evidence type="ECO:0000256" key="6">
    <source>
        <dbReference type="ARBA" id="ARBA00023170"/>
    </source>
</evidence>
<keyword evidence="7" id="KW-0325">Glycoprotein</keyword>
<keyword evidence="3 8" id="KW-0812">Transmembrane</keyword>
<dbReference type="EMBL" id="LR899009">
    <property type="protein sequence ID" value="CAD7076984.1"/>
    <property type="molecule type" value="Genomic_DNA"/>
</dbReference>
<dbReference type="FunCoup" id="A0A7R8UBP1">
    <property type="interactions" value="14"/>
</dbReference>